<feature type="compositionally biased region" description="Low complexity" evidence="1">
    <location>
        <begin position="43"/>
        <end position="60"/>
    </location>
</feature>
<name>A0A183SSZ7_SCHSO</name>
<sequence>MSPETVVNAPVAASNWYPTLTCGSSKLGSFQRPHPGQPHKHNSSSSSSSSSYAVSGMSVSDRSAVTRADHGHCLPVAGFWWQRNSATGSSTLSPAAPTSSKPQIELNQ</sequence>
<organism evidence="4">
    <name type="scientific">Schistocephalus solidus</name>
    <name type="common">Tapeworm</name>
    <dbReference type="NCBI Taxonomy" id="70667"/>
    <lineage>
        <taxon>Eukaryota</taxon>
        <taxon>Metazoa</taxon>
        <taxon>Spiralia</taxon>
        <taxon>Lophotrochozoa</taxon>
        <taxon>Platyhelminthes</taxon>
        <taxon>Cestoda</taxon>
        <taxon>Eucestoda</taxon>
        <taxon>Diphyllobothriidea</taxon>
        <taxon>Diphyllobothriidae</taxon>
        <taxon>Schistocephalus</taxon>
    </lineage>
</organism>
<protein>
    <submittedName>
        <fullName evidence="2 4">Uncharacterized protein</fullName>
    </submittedName>
</protein>
<dbReference type="Proteomes" id="UP000275846">
    <property type="component" value="Unassembled WGS sequence"/>
</dbReference>
<dbReference type="AlphaFoldDB" id="A0A183SSZ7"/>
<keyword evidence="3" id="KW-1185">Reference proteome</keyword>
<evidence type="ECO:0000256" key="1">
    <source>
        <dbReference type="SAM" id="MobiDB-lite"/>
    </source>
</evidence>
<accession>A0A183SSZ7</accession>
<feature type="region of interest" description="Disordered" evidence="1">
    <location>
        <begin position="88"/>
        <end position="108"/>
    </location>
</feature>
<feature type="region of interest" description="Disordered" evidence="1">
    <location>
        <begin position="27"/>
        <end position="64"/>
    </location>
</feature>
<dbReference type="EMBL" id="UYSU01034099">
    <property type="protein sequence ID" value="VDL93730.1"/>
    <property type="molecule type" value="Genomic_DNA"/>
</dbReference>
<gene>
    <name evidence="2" type="ORF">SSLN_LOCUS7345</name>
</gene>
<proteinExistence type="predicted"/>
<reference evidence="2 3" key="2">
    <citation type="submission" date="2018-11" db="EMBL/GenBank/DDBJ databases">
        <authorList>
            <consortium name="Pathogen Informatics"/>
        </authorList>
    </citation>
    <scope>NUCLEOTIDE SEQUENCE [LARGE SCALE GENOMIC DNA]</scope>
    <source>
        <strain evidence="2 3">NST_G2</strain>
    </source>
</reference>
<evidence type="ECO:0000313" key="2">
    <source>
        <dbReference type="EMBL" id="VDL93730.1"/>
    </source>
</evidence>
<feature type="compositionally biased region" description="Low complexity" evidence="1">
    <location>
        <begin position="88"/>
        <end position="102"/>
    </location>
</feature>
<evidence type="ECO:0000313" key="3">
    <source>
        <dbReference type="Proteomes" id="UP000275846"/>
    </source>
</evidence>
<evidence type="ECO:0000313" key="4">
    <source>
        <dbReference type="WBParaSite" id="SSLN_0000761501-mRNA-1"/>
    </source>
</evidence>
<reference evidence="4" key="1">
    <citation type="submission" date="2016-06" db="UniProtKB">
        <authorList>
            <consortium name="WormBaseParasite"/>
        </authorList>
    </citation>
    <scope>IDENTIFICATION</scope>
</reference>
<dbReference type="WBParaSite" id="SSLN_0000761501-mRNA-1">
    <property type="protein sequence ID" value="SSLN_0000761501-mRNA-1"/>
    <property type="gene ID" value="SSLN_0000761501"/>
</dbReference>